<reference evidence="1" key="1">
    <citation type="submission" date="2024-02" db="EMBL/GenBank/DDBJ databases">
        <title>Metagenome Assembled Genome of Zalaria obscura JY119.</title>
        <authorList>
            <person name="Vighnesh L."/>
            <person name="Jagadeeshwari U."/>
            <person name="Venkata Ramana C."/>
            <person name="Sasikala C."/>
        </authorList>
    </citation>
    <scope>NUCLEOTIDE SEQUENCE</scope>
    <source>
        <strain evidence="1">JY119</strain>
    </source>
</reference>
<name>A0ACC3S6K2_9PEZI</name>
<organism evidence="1 2">
    <name type="scientific">Zalaria obscura</name>
    <dbReference type="NCBI Taxonomy" id="2024903"/>
    <lineage>
        <taxon>Eukaryota</taxon>
        <taxon>Fungi</taxon>
        <taxon>Dikarya</taxon>
        <taxon>Ascomycota</taxon>
        <taxon>Pezizomycotina</taxon>
        <taxon>Dothideomycetes</taxon>
        <taxon>Dothideomycetidae</taxon>
        <taxon>Dothideales</taxon>
        <taxon>Zalariaceae</taxon>
        <taxon>Zalaria</taxon>
    </lineage>
</organism>
<keyword evidence="2" id="KW-1185">Reference proteome</keyword>
<dbReference type="Proteomes" id="UP001320706">
    <property type="component" value="Unassembled WGS sequence"/>
</dbReference>
<comment type="caution">
    <text evidence="1">The sequence shown here is derived from an EMBL/GenBank/DDBJ whole genome shotgun (WGS) entry which is preliminary data.</text>
</comment>
<sequence length="452" mass="49315">MGLLSRSATSQPTTVTSLPTRLSPSAPLPGQIVSRFFTPDGVPAYHVKVGKNDMPDVNIEDVLHFVSQQELERFENEQFRIEALAEIRKVVEKKRGQPRKQVLQSDGEEESTPAGSTTANSITSASDERGDSEGRRGRPRPAYTQFYKKGRSKRTRIPVIETAASRMTEDFAFRDGGEEDPEVNIIRVATSTSPLREVTDLTISPTRTSPKRIKLDVSPESTSTSSSGTQNYRARSPEVRIIVPARRKPSSQQAQAPPMRRPSLVETSKQSPPKPKQTPKPETPRSAKPTHNSLIAAAGLHSSPSPSPTPSPQPSAAAPAPLIQPSQSHSPFQPKSNPTLPPSPSAPALAPVPTHSSQPPPPPSDSGSESGFYDIEAILSHGLSDPRTHPADLGTEPVVLYQVKWAGYEEATWEPEESFADTGIVREYWEMVKERERESEERGEAVRVALEG</sequence>
<evidence type="ECO:0000313" key="2">
    <source>
        <dbReference type="Proteomes" id="UP001320706"/>
    </source>
</evidence>
<evidence type="ECO:0000313" key="1">
    <source>
        <dbReference type="EMBL" id="KAK8194415.1"/>
    </source>
</evidence>
<gene>
    <name evidence="1" type="ORF">M8818_007606</name>
</gene>
<proteinExistence type="predicted"/>
<dbReference type="EMBL" id="JAMKPW020000043">
    <property type="protein sequence ID" value="KAK8194415.1"/>
    <property type="molecule type" value="Genomic_DNA"/>
</dbReference>
<protein>
    <submittedName>
        <fullName evidence="1">Uncharacterized protein</fullName>
    </submittedName>
</protein>
<accession>A0ACC3S6K2</accession>